<reference evidence="2" key="1">
    <citation type="submission" date="2022-12" db="EMBL/GenBank/DDBJ databases">
        <title>Reference genome sequencing for broad-spectrum identification of bacterial and archaeal isolates by mass spectrometry.</title>
        <authorList>
            <person name="Sekiguchi Y."/>
            <person name="Tourlousse D.M."/>
        </authorList>
    </citation>
    <scope>NUCLEOTIDE SEQUENCE</scope>
    <source>
        <strain evidence="2">LLR39Z86</strain>
    </source>
</reference>
<evidence type="ECO:0000259" key="1">
    <source>
        <dbReference type="Pfam" id="PF12680"/>
    </source>
</evidence>
<comment type="caution">
    <text evidence="2">The sequence shown here is derived from an EMBL/GenBank/DDBJ whole genome shotgun (WGS) entry which is preliminary data.</text>
</comment>
<name>A0A9W6LHE4_9ACTN</name>
<dbReference type="GO" id="GO:0016853">
    <property type="term" value="F:isomerase activity"/>
    <property type="evidence" value="ECO:0007669"/>
    <property type="project" value="UniProtKB-KW"/>
</dbReference>
<dbReference type="SUPFAM" id="SSF54427">
    <property type="entry name" value="NTF2-like"/>
    <property type="match status" value="1"/>
</dbReference>
<dbReference type="RefSeq" id="WP_270114633.1">
    <property type="nucleotide sequence ID" value="NZ_BAAAOL010000007.1"/>
</dbReference>
<feature type="domain" description="SnoaL-like" evidence="1">
    <location>
        <begin position="11"/>
        <end position="114"/>
    </location>
</feature>
<sequence>MTESTANVAQLYIDAMASDEPTALPALFAEDIVWHQPGANQFSGVKHGGAAVGAMIGAMMAVSGGTFALQSTGAPMVNGDLAALPIRFSGSRDGAEMAMDGVDLLRVKDGKVAEAWLFSADQDAEDAFWGQG</sequence>
<dbReference type="InterPro" id="IPR037401">
    <property type="entry name" value="SnoaL-like"/>
</dbReference>
<dbReference type="InterPro" id="IPR032710">
    <property type="entry name" value="NTF2-like_dom_sf"/>
</dbReference>
<evidence type="ECO:0000313" key="2">
    <source>
        <dbReference type="EMBL" id="GLI43932.1"/>
    </source>
</evidence>
<protein>
    <submittedName>
        <fullName evidence="2">Ketosteroid isomerase</fullName>
    </submittedName>
</protein>
<gene>
    <name evidence="2" type="ORF">GALLR39Z86_37820</name>
</gene>
<dbReference type="AlphaFoldDB" id="A0A9W6LHE4"/>
<organism evidence="2 3">
    <name type="scientific">Glycomyces algeriensis</name>
    <dbReference type="NCBI Taxonomy" id="256037"/>
    <lineage>
        <taxon>Bacteria</taxon>
        <taxon>Bacillati</taxon>
        <taxon>Actinomycetota</taxon>
        <taxon>Actinomycetes</taxon>
        <taxon>Glycomycetales</taxon>
        <taxon>Glycomycetaceae</taxon>
        <taxon>Glycomyces</taxon>
    </lineage>
</organism>
<dbReference type="Proteomes" id="UP001144313">
    <property type="component" value="Unassembled WGS sequence"/>
</dbReference>
<accession>A0A9W6LHE4</accession>
<keyword evidence="3" id="KW-1185">Reference proteome</keyword>
<dbReference type="Gene3D" id="3.10.450.50">
    <property type="match status" value="1"/>
</dbReference>
<dbReference type="EMBL" id="BSDT01000001">
    <property type="protein sequence ID" value="GLI43932.1"/>
    <property type="molecule type" value="Genomic_DNA"/>
</dbReference>
<dbReference type="Pfam" id="PF12680">
    <property type="entry name" value="SnoaL_2"/>
    <property type="match status" value="1"/>
</dbReference>
<dbReference type="CDD" id="cd00531">
    <property type="entry name" value="NTF2_like"/>
    <property type="match status" value="1"/>
</dbReference>
<evidence type="ECO:0000313" key="3">
    <source>
        <dbReference type="Proteomes" id="UP001144313"/>
    </source>
</evidence>
<proteinExistence type="predicted"/>
<keyword evidence="2" id="KW-0413">Isomerase</keyword>